<comment type="caution">
    <text evidence="2">The sequence shown here is derived from an EMBL/GenBank/DDBJ whole genome shotgun (WGS) entry which is preliminary data.</text>
</comment>
<reference evidence="2" key="1">
    <citation type="journal article" date="2020" name="Stud. Mycol.">
        <title>101 Dothideomycetes genomes: a test case for predicting lifestyles and emergence of pathogens.</title>
        <authorList>
            <person name="Haridas S."/>
            <person name="Albert R."/>
            <person name="Binder M."/>
            <person name="Bloem J."/>
            <person name="Labutti K."/>
            <person name="Salamov A."/>
            <person name="Andreopoulos B."/>
            <person name="Baker S."/>
            <person name="Barry K."/>
            <person name="Bills G."/>
            <person name="Bluhm B."/>
            <person name="Cannon C."/>
            <person name="Castanera R."/>
            <person name="Culley D."/>
            <person name="Daum C."/>
            <person name="Ezra D."/>
            <person name="Gonzalez J."/>
            <person name="Henrissat B."/>
            <person name="Kuo A."/>
            <person name="Liang C."/>
            <person name="Lipzen A."/>
            <person name="Lutzoni F."/>
            <person name="Magnuson J."/>
            <person name="Mondo S."/>
            <person name="Nolan M."/>
            <person name="Ohm R."/>
            <person name="Pangilinan J."/>
            <person name="Park H.-J."/>
            <person name="Ramirez L."/>
            <person name="Alfaro M."/>
            <person name="Sun H."/>
            <person name="Tritt A."/>
            <person name="Yoshinaga Y."/>
            <person name="Zwiers L.-H."/>
            <person name="Turgeon B."/>
            <person name="Goodwin S."/>
            <person name="Spatafora J."/>
            <person name="Crous P."/>
            <person name="Grigoriev I."/>
        </authorList>
    </citation>
    <scope>NUCLEOTIDE SEQUENCE</scope>
    <source>
        <strain evidence="2">CBS 690.94</strain>
    </source>
</reference>
<dbReference type="OrthoDB" id="2129362at2759"/>
<feature type="compositionally biased region" description="Basic residues" evidence="1">
    <location>
        <begin position="445"/>
        <end position="456"/>
    </location>
</feature>
<evidence type="ECO:0000256" key="1">
    <source>
        <dbReference type="SAM" id="MobiDB-lite"/>
    </source>
</evidence>
<organism evidence="2 3">
    <name type="scientific">Karstenula rhodostoma CBS 690.94</name>
    <dbReference type="NCBI Taxonomy" id="1392251"/>
    <lineage>
        <taxon>Eukaryota</taxon>
        <taxon>Fungi</taxon>
        <taxon>Dikarya</taxon>
        <taxon>Ascomycota</taxon>
        <taxon>Pezizomycotina</taxon>
        <taxon>Dothideomycetes</taxon>
        <taxon>Pleosporomycetidae</taxon>
        <taxon>Pleosporales</taxon>
        <taxon>Massarineae</taxon>
        <taxon>Didymosphaeriaceae</taxon>
        <taxon>Karstenula</taxon>
    </lineage>
</organism>
<feature type="region of interest" description="Disordered" evidence="1">
    <location>
        <begin position="444"/>
        <end position="471"/>
    </location>
</feature>
<dbReference type="InterPro" id="IPR016181">
    <property type="entry name" value="Acyl_CoA_acyltransferase"/>
</dbReference>
<accession>A0A9P4PCV5</accession>
<evidence type="ECO:0008006" key="4">
    <source>
        <dbReference type="Google" id="ProtNLM"/>
    </source>
</evidence>
<dbReference type="Gene3D" id="3.40.630.30">
    <property type="match status" value="1"/>
</dbReference>
<gene>
    <name evidence="2" type="ORF">P171DRAFT_486674</name>
</gene>
<feature type="compositionally biased region" description="Basic and acidic residues" evidence="1">
    <location>
        <begin position="151"/>
        <end position="166"/>
    </location>
</feature>
<dbReference type="EMBL" id="MU001503">
    <property type="protein sequence ID" value="KAF2442689.1"/>
    <property type="molecule type" value="Genomic_DNA"/>
</dbReference>
<name>A0A9P4PCV5_9PLEO</name>
<dbReference type="Proteomes" id="UP000799764">
    <property type="component" value="Unassembled WGS sequence"/>
</dbReference>
<feature type="compositionally biased region" description="Basic residues" evidence="1">
    <location>
        <begin position="113"/>
        <end position="129"/>
    </location>
</feature>
<feature type="compositionally biased region" description="Polar residues" evidence="1">
    <location>
        <begin position="97"/>
        <end position="112"/>
    </location>
</feature>
<proteinExistence type="predicted"/>
<feature type="compositionally biased region" description="Polar residues" evidence="1">
    <location>
        <begin position="27"/>
        <end position="49"/>
    </location>
</feature>
<dbReference type="AlphaFoldDB" id="A0A9P4PCV5"/>
<keyword evidence="3" id="KW-1185">Reference proteome</keyword>
<feature type="region of interest" description="Disordered" evidence="1">
    <location>
        <begin position="25"/>
        <end position="253"/>
    </location>
</feature>
<evidence type="ECO:0000313" key="2">
    <source>
        <dbReference type="EMBL" id="KAF2442689.1"/>
    </source>
</evidence>
<protein>
    <recommendedName>
        <fullName evidence="4">N-acetyltransferase domain-containing protein</fullName>
    </recommendedName>
</protein>
<evidence type="ECO:0000313" key="3">
    <source>
        <dbReference type="Proteomes" id="UP000799764"/>
    </source>
</evidence>
<sequence>MAHFARVSREMLYAAQPPLQLEENARELQQNMAQPNGPATEQPTWQQEQMSKKFAKKSKWQKLDIHADTIADNTRGTDPPARLAPPLLHQVAPSTPAPSESTHNTPSPNTKNSQHHKGPRRDHRNKNKMASRCVPPHLRKKQTNGNPPHADTADLARKTRGLKLEGADPAEAQSTQTQLSTAARPKAPPSPPSTPAEQQAQNNAGWGCYEPKNAGWGNDDPKPELLTPGNNRRKRHIWPKNRDMKPISDDEDEGGVEFLSDSNGDPDYDVKKLVDWNGDWIAPPETWSARHAFTDRHFGAGIEKWINGHDASCTVNLTDLLKLPEFAGVGVEGGVVLIDGEEVAQQTINHEIAPRSWVATKIEGDAPQVFWQAFADRAPSPISDIDITEHRPFWEEYLDGTTDFLNPMQHPAKSVLDMNDEENSKQGPGKSATQHLRDIFERNQARKRRHQTKKFKQPQIQELPPRHPGYRPTSNVYLRPVVAADAKGIQELYNHYVANTIHALEYKPRAIQDIVGRIRNITNEGLPYIVAVHKGSHPRGPQDFVNERIVGIAYIEDFVDKGSMCRFTFELECYVHPDFVRQNIAKCLFDRLLEMVNTGYLVKGGYSWVNQGEYLKTGLSRVVKVINCHVYHEEGDDVVWVTEFMRKFKFRKAGHFFKMGYKFGKVVDATIYQHETSEIINADAPPMEPL</sequence>
<dbReference type="SUPFAM" id="SSF55729">
    <property type="entry name" value="Acyl-CoA N-acyltransferases (Nat)"/>
    <property type="match status" value="1"/>
</dbReference>